<dbReference type="Gene3D" id="3.30.720.110">
    <property type="match status" value="1"/>
</dbReference>
<dbReference type="Gene3D" id="3.30.720.120">
    <property type="match status" value="1"/>
</dbReference>
<reference evidence="3 4" key="1">
    <citation type="journal article" date="2019" name="Emerg. Microbes Infect.">
        <title>Comprehensive subspecies identification of 175 nontuberculous mycobacteria species based on 7547 genomic profiles.</title>
        <authorList>
            <person name="Matsumoto Y."/>
            <person name="Kinjo T."/>
            <person name="Motooka D."/>
            <person name="Nabeya D."/>
            <person name="Jung N."/>
            <person name="Uechi K."/>
            <person name="Horii T."/>
            <person name="Iida T."/>
            <person name="Fujita J."/>
            <person name="Nakamura S."/>
        </authorList>
    </citation>
    <scope>NUCLEOTIDE SEQUENCE [LARGE SCALE GENOMIC DNA]</scope>
    <source>
        <strain evidence="3 4">JCM 12603</strain>
    </source>
</reference>
<evidence type="ECO:0000313" key="3">
    <source>
        <dbReference type="EMBL" id="BBX50548.1"/>
    </source>
</evidence>
<dbReference type="SUPFAM" id="SSF54593">
    <property type="entry name" value="Glyoxalase/Bleomycin resistance protein/Dihydroxybiphenyl dioxygenase"/>
    <property type="match status" value="3"/>
</dbReference>
<dbReference type="PROSITE" id="PS51819">
    <property type="entry name" value="VOC"/>
    <property type="match status" value="2"/>
</dbReference>
<dbReference type="Proteomes" id="UP000466785">
    <property type="component" value="Chromosome"/>
</dbReference>
<accession>A0A6N4V945</accession>
<evidence type="ECO:0000259" key="2">
    <source>
        <dbReference type="PROSITE" id="PS51819"/>
    </source>
</evidence>
<dbReference type="Gene3D" id="3.10.180.10">
    <property type="entry name" value="2,3-Dihydroxybiphenyl 1,2-Dioxygenase, domain 1"/>
    <property type="match status" value="2"/>
</dbReference>
<sequence length="463" mass="48989">MNDDPLDVLSDGDLPVAPDPGFATRLRARLEAAANLFEQQPDRTEGVIMSGTDTALADLTTSTPRPAATTTPRPAATTTPRPAATSTPRPAATSTPRPAATSTPRPAAVPYLAVSDARAALTWYQQALGATIIGDPIEMGDGRIGHAELALAGGVLYLADEFPEIGLKAPRPQEVSVSLMLAVPDTDVALERAREKGADVQREPYEAHGGRNATIVDPFGHRWMLSGPATGAAAPIQHGDVGFVSVWTPDVERAASFYGHVLGWIYDPATQLVTNTDQHIGLSSVPDRSTLCCCYAVADLAGARDSIATGGGRVGEEREFAFGTVLDATDPQGLEFAVFQPRTGEPRPALNGTGPGELSYLTYQVPDSASFKAFYSRVLFWAFEPGRIDDGWQVTPTHPMAGMAGGNETATVVPMWTVEDIDAAVSRVRQAGGTVIEEPSVQPYGKSALCTDDQGTRFYLGEL</sequence>
<dbReference type="InterPro" id="IPR037523">
    <property type="entry name" value="VOC_core"/>
</dbReference>
<dbReference type="InterPro" id="IPR052164">
    <property type="entry name" value="Anthracycline_SecMetBiosynth"/>
</dbReference>
<protein>
    <submittedName>
        <fullName evidence="3">Glyoxalase</fullName>
    </submittedName>
</protein>
<dbReference type="CDD" id="cd07246">
    <property type="entry name" value="VOC_like"/>
    <property type="match status" value="1"/>
</dbReference>
<evidence type="ECO:0000256" key="1">
    <source>
        <dbReference type="SAM" id="MobiDB-lite"/>
    </source>
</evidence>
<name>A0A6N4V945_9MYCO</name>
<organism evidence="3 4">
    <name type="scientific">Mycolicibacterium poriferae</name>
    <dbReference type="NCBI Taxonomy" id="39694"/>
    <lineage>
        <taxon>Bacteria</taxon>
        <taxon>Bacillati</taxon>
        <taxon>Actinomycetota</taxon>
        <taxon>Actinomycetes</taxon>
        <taxon>Mycobacteriales</taxon>
        <taxon>Mycobacteriaceae</taxon>
        <taxon>Mycolicibacterium</taxon>
    </lineage>
</organism>
<keyword evidence="4" id="KW-1185">Reference proteome</keyword>
<dbReference type="KEGG" id="mpof:MPOR_15740"/>
<dbReference type="AlphaFoldDB" id="A0A6N4V945"/>
<dbReference type="InterPro" id="IPR029068">
    <property type="entry name" value="Glyas_Bleomycin-R_OHBP_Dase"/>
</dbReference>
<feature type="region of interest" description="Disordered" evidence="1">
    <location>
        <begin position="57"/>
        <end position="105"/>
    </location>
</feature>
<gene>
    <name evidence="3" type="ORF">MPOR_15740</name>
</gene>
<evidence type="ECO:0000313" key="4">
    <source>
        <dbReference type="Proteomes" id="UP000466785"/>
    </source>
</evidence>
<dbReference type="RefSeq" id="WP_163673173.1">
    <property type="nucleotide sequence ID" value="NZ_AP022570.1"/>
</dbReference>
<dbReference type="InterPro" id="IPR004360">
    <property type="entry name" value="Glyas_Fos-R_dOase_dom"/>
</dbReference>
<dbReference type="PANTHER" id="PTHR33993">
    <property type="entry name" value="GLYOXALASE-RELATED"/>
    <property type="match status" value="1"/>
</dbReference>
<dbReference type="PANTHER" id="PTHR33993:SF14">
    <property type="entry name" value="GB|AAF24581.1"/>
    <property type="match status" value="1"/>
</dbReference>
<feature type="region of interest" description="Disordered" evidence="1">
    <location>
        <begin position="1"/>
        <end position="20"/>
    </location>
</feature>
<feature type="domain" description="VOC" evidence="2">
    <location>
        <begin position="357"/>
        <end position="463"/>
    </location>
</feature>
<feature type="domain" description="VOC" evidence="2">
    <location>
        <begin position="105"/>
        <end position="228"/>
    </location>
</feature>
<dbReference type="EMBL" id="AP022570">
    <property type="protein sequence ID" value="BBX50548.1"/>
    <property type="molecule type" value="Genomic_DNA"/>
</dbReference>
<dbReference type="Pfam" id="PF00903">
    <property type="entry name" value="Glyoxalase"/>
    <property type="match status" value="1"/>
</dbReference>
<proteinExistence type="predicted"/>